<evidence type="ECO:0000313" key="3">
    <source>
        <dbReference type="Proteomes" id="UP000234190"/>
    </source>
</evidence>
<dbReference type="EMBL" id="PDNW01000004">
    <property type="protein sequence ID" value="PLC50545.1"/>
    <property type="molecule type" value="Genomic_DNA"/>
</dbReference>
<dbReference type="PANTHER" id="PTHR11895:SF151">
    <property type="entry name" value="GLUTAMYL-TRNA(GLN) AMIDOTRANSFERASE SUBUNIT A"/>
    <property type="match status" value="1"/>
</dbReference>
<dbReference type="InterPro" id="IPR036928">
    <property type="entry name" value="AS_sf"/>
</dbReference>
<evidence type="ECO:0000313" key="2">
    <source>
        <dbReference type="EMBL" id="PLC50545.1"/>
    </source>
</evidence>
<dbReference type="Proteomes" id="UP000234190">
    <property type="component" value="Unassembled WGS sequence"/>
</dbReference>
<dbReference type="SUPFAM" id="SSF75304">
    <property type="entry name" value="Amidase signature (AS) enzymes"/>
    <property type="match status" value="1"/>
</dbReference>
<dbReference type="Gene3D" id="3.90.1300.10">
    <property type="entry name" value="Amidase signature (AS) domain"/>
    <property type="match status" value="1"/>
</dbReference>
<proteinExistence type="predicted"/>
<accession>A0A2N4U687</accession>
<keyword evidence="3" id="KW-1185">Reference proteome</keyword>
<dbReference type="RefSeq" id="WP_102073090.1">
    <property type="nucleotide sequence ID" value="NZ_PDNW01000004.1"/>
</dbReference>
<dbReference type="InterPro" id="IPR000120">
    <property type="entry name" value="Amidase"/>
</dbReference>
<dbReference type="AlphaFoldDB" id="A0A2N4U687"/>
<dbReference type="InterPro" id="IPR023631">
    <property type="entry name" value="Amidase_dom"/>
</dbReference>
<feature type="domain" description="Amidase" evidence="1">
    <location>
        <begin position="46"/>
        <end position="434"/>
    </location>
</feature>
<dbReference type="OrthoDB" id="8641877at2"/>
<dbReference type="PANTHER" id="PTHR11895">
    <property type="entry name" value="TRANSAMIDASE"/>
    <property type="match status" value="1"/>
</dbReference>
<name>A0A2N4U687_9BURK</name>
<organism evidence="2 3">
    <name type="scientific">Pollutimonas subterranea</name>
    <dbReference type="NCBI Taxonomy" id="2045210"/>
    <lineage>
        <taxon>Bacteria</taxon>
        <taxon>Pseudomonadati</taxon>
        <taxon>Pseudomonadota</taxon>
        <taxon>Betaproteobacteria</taxon>
        <taxon>Burkholderiales</taxon>
        <taxon>Alcaligenaceae</taxon>
        <taxon>Pollutimonas</taxon>
    </lineage>
</organism>
<dbReference type="Pfam" id="PF01425">
    <property type="entry name" value="Amidase"/>
    <property type="match status" value="1"/>
</dbReference>
<sequence>MTQAVNGNTKAKRGPVRPAPTALAAMTMAQGIRALDLGKITSESWVLACLERIEQRNAEVKAWVHVCAQEAIEHARQVDKRGRRSVFDGVPLGIKDTIDTSDMPTELGDPDIFRQRRPKVDAPVVARARSLGFTLIGKNTVSRHAIMLPGPCRNPHDTSRTPAASSAGSAAAVADFMVPVSIGTQTAGSILRPATFCGAIGFKPTLDLIPYVGIRSYSRPLDVVGPLCRSVEDVQLFMQAFVGDPRFSPSTGQSSLRRLGVWRPRDWPSAEPCAQAVFEASLQKLGVSGIELVDLDMPDTYESIGDIQDVIMAYDLAREYADIKKYYAALCDPELISYLELGETYSDTDYAAALDAADVCRRQFYEVAQGIDAVVMPATLGEAPDANTTGSSVFIRPWSLLHNPSISLPVGRSENGLPLGIQLVGFLKEDPNLLRHAAQIETILGNQSHSV</sequence>
<reference evidence="2 3" key="1">
    <citation type="submission" date="2017-10" db="EMBL/GenBank/DDBJ databases">
        <title>Two draft genome sequences of Pusillimonas sp. strains isolated from a nitrate- and radionuclide-contaminated groundwater in Russia.</title>
        <authorList>
            <person name="Grouzdev D.S."/>
            <person name="Tourova T.P."/>
            <person name="Goeva M.A."/>
            <person name="Babich T.L."/>
            <person name="Sokolova D.S."/>
            <person name="Abdullin R."/>
            <person name="Poltaraus A.B."/>
            <person name="Toshchakov S.V."/>
            <person name="Nazina T.N."/>
        </authorList>
    </citation>
    <scope>NUCLEOTIDE SEQUENCE [LARGE SCALE GENOMIC DNA]</scope>
    <source>
        <strain evidence="2 3">JR1/69-3-13</strain>
    </source>
</reference>
<gene>
    <name evidence="2" type="ORF">CR159_05885</name>
</gene>
<protein>
    <submittedName>
        <fullName evidence="2">Amidase</fullName>
    </submittedName>
</protein>
<comment type="caution">
    <text evidence="2">The sequence shown here is derived from an EMBL/GenBank/DDBJ whole genome shotgun (WGS) entry which is preliminary data.</text>
</comment>
<dbReference type="GO" id="GO:0003824">
    <property type="term" value="F:catalytic activity"/>
    <property type="evidence" value="ECO:0007669"/>
    <property type="project" value="InterPro"/>
</dbReference>
<evidence type="ECO:0000259" key="1">
    <source>
        <dbReference type="Pfam" id="PF01425"/>
    </source>
</evidence>